<proteinExistence type="predicted"/>
<dbReference type="Proteomes" id="UP000225633">
    <property type="component" value="Segment"/>
</dbReference>
<sequence>MSDKAKIQEEIRKLRLVYLDLRKQGKPTDKIAKRIYELNDKLVK</sequence>
<name>A0A221SAS7_9CAUD</name>
<protein>
    <submittedName>
        <fullName evidence="1">Uncharacterized protein</fullName>
    </submittedName>
</protein>
<reference evidence="2" key="1">
    <citation type="submission" date="2017-06" db="EMBL/GenBank/DDBJ databases">
        <authorList>
            <person name="Kim H.J."/>
            <person name="Triplett B.A."/>
        </authorList>
    </citation>
    <scope>NUCLEOTIDE SEQUENCE [LARGE SCALE GENOMIC DNA]</scope>
</reference>
<evidence type="ECO:0000313" key="2">
    <source>
        <dbReference type="Proteomes" id="UP000225633"/>
    </source>
</evidence>
<accession>A0A221SAS7</accession>
<organism evidence="1 2">
    <name type="scientific">Streptomyces phage Warpy</name>
    <dbReference type="NCBI Taxonomy" id="2015805"/>
    <lineage>
        <taxon>Viruses</taxon>
        <taxon>Duplodnaviria</taxon>
        <taxon>Heunggongvirae</taxon>
        <taxon>Uroviricota</taxon>
        <taxon>Caudoviricetes</taxon>
        <taxon>Stanwilliamsviridae</taxon>
        <taxon>Boydwoodruffvirinae</taxon>
        <taxon>Samistivirus</taxon>
        <taxon>Samistivirus jay2jay</taxon>
    </lineage>
</organism>
<dbReference type="EMBL" id="MF358541">
    <property type="protein sequence ID" value="ASN73107.1"/>
    <property type="molecule type" value="Genomic_DNA"/>
</dbReference>
<gene>
    <name evidence="1" type="ORF">SEA_WARPY_32</name>
</gene>
<evidence type="ECO:0000313" key="1">
    <source>
        <dbReference type="EMBL" id="ASN73107.1"/>
    </source>
</evidence>